<protein>
    <submittedName>
        <fullName evidence="5">Flavohemoglobin expression-modulating QEGLA motif protein</fullName>
    </submittedName>
</protein>
<dbReference type="EMBL" id="CP029556">
    <property type="protein sequence ID" value="AXA84140.1"/>
    <property type="molecule type" value="Genomic_DNA"/>
</dbReference>
<dbReference type="AlphaFoldDB" id="A0A344J530"/>
<sequence length="636" mass="69306">MPAPHQQPPAPDLGGKNAWRKRLEHGGRVHVDRRLPFIVLAHHGTEAFSLARRVAAISASSIVWPLQAGDVADVDAMAHADALLDLLHKDYPRFLVITLHDLPRDASLDEESPRLEPFRFELAASVDEAAQAAATSLNGALQAIDIDLREAKVAEVPLPPASPGLQALLAGHPGVSRLSLGIPQIHRVPGGGDRGIYPLIYHALESATYDALLLAVASFIEHTTPDGDGDGKPGGRPHHRSLGRSRFLQAAAKADAALAKISGSFDFLLAVSPINSVEAYERFEADQRQKPPAFRYRPLAFSPDVLKRHLYRIDLRAVEDPVLEGLFREKQLELDQQLMMLQRRNTPAFRYASLLQYGGVEPELLAQAKLVLEKITEASTRDDDASAGPEDVQGAAEAVIARYREEAPAFAIAETCLRSDTGPGLMVSGPSLLISTATRMPAFRVDPLLQHEIGVHLLTHVNGSQQGLGIFGHGLADYEGIQEGLGVFAEFLVGGLSVARLRLLAARVLIVDAMLDGADFIQCHRMLNEAHGFSSRGAFNIVARIFRSGGFSKDAIYLRGFQQVLHRVAQGRSLDAFWYGKIAERHIPVVEELRLRGMLQPPAATPEFLQRPVAQATLARLRDGTPFLDLLRSPTP</sequence>
<dbReference type="Pfam" id="PF08014">
    <property type="entry name" value="MATCAP"/>
    <property type="match status" value="1"/>
</dbReference>
<keyword evidence="4" id="KW-0482">Metalloprotease</keyword>
<dbReference type="GO" id="GO:0080164">
    <property type="term" value="P:regulation of nitric oxide metabolic process"/>
    <property type="evidence" value="ECO:0007669"/>
    <property type="project" value="TreeGrafter"/>
</dbReference>
<reference evidence="6" key="1">
    <citation type="submission" date="2018-05" db="EMBL/GenBank/DDBJ databases">
        <title>Luteimonas pekinense sp. nov., isolated from human Meibomian gland secretions, Beijing, China.</title>
        <authorList>
            <person name="Wen T."/>
            <person name="Bai H."/>
            <person name="Lv H."/>
        </authorList>
    </citation>
    <scope>NUCLEOTIDE SEQUENCE [LARGE SCALE GENOMIC DNA]</scope>
    <source>
        <strain evidence="6">83-4</strain>
    </source>
</reference>
<evidence type="ECO:0000256" key="3">
    <source>
        <dbReference type="ARBA" id="ARBA00022801"/>
    </source>
</evidence>
<gene>
    <name evidence="5" type="ORF">DCD74_05010</name>
</gene>
<dbReference type="PANTHER" id="PTHR31817:SF0">
    <property type="entry name" value="CHROMOSOME UNDETERMINED SCAFFOLD_67, WHOLE GENOME SHOTGUN SEQUENCE"/>
    <property type="match status" value="1"/>
</dbReference>
<dbReference type="Proteomes" id="UP000251842">
    <property type="component" value="Chromosome"/>
</dbReference>
<keyword evidence="6" id="KW-1185">Reference proteome</keyword>
<dbReference type="SMART" id="SM01154">
    <property type="entry name" value="DUF1704"/>
    <property type="match status" value="1"/>
</dbReference>
<accession>A0A344J530</accession>
<evidence type="ECO:0000256" key="4">
    <source>
        <dbReference type="ARBA" id="ARBA00023049"/>
    </source>
</evidence>
<organism evidence="5 6">
    <name type="scientific">Solilutibacter oculi</name>
    <dbReference type="NCBI Taxonomy" id="2698682"/>
    <lineage>
        <taxon>Bacteria</taxon>
        <taxon>Pseudomonadati</taxon>
        <taxon>Pseudomonadota</taxon>
        <taxon>Gammaproteobacteria</taxon>
        <taxon>Lysobacterales</taxon>
        <taxon>Lysobacteraceae</taxon>
        <taxon>Solilutibacter</taxon>
    </lineage>
</organism>
<evidence type="ECO:0000313" key="6">
    <source>
        <dbReference type="Proteomes" id="UP000251842"/>
    </source>
</evidence>
<keyword evidence="2" id="KW-0645">Protease</keyword>
<dbReference type="GO" id="GO:0006508">
    <property type="term" value="P:proteolysis"/>
    <property type="evidence" value="ECO:0007669"/>
    <property type="project" value="UniProtKB-KW"/>
</dbReference>
<dbReference type="GO" id="GO:0008237">
    <property type="term" value="F:metallopeptidase activity"/>
    <property type="evidence" value="ECO:0007669"/>
    <property type="project" value="UniProtKB-KW"/>
</dbReference>
<evidence type="ECO:0000256" key="1">
    <source>
        <dbReference type="ARBA" id="ARBA00001947"/>
    </source>
</evidence>
<dbReference type="InterPro" id="IPR012548">
    <property type="entry name" value="MATCAP"/>
</dbReference>
<comment type="cofactor">
    <cofactor evidence="1">
        <name>Zn(2+)</name>
        <dbReference type="ChEBI" id="CHEBI:29105"/>
    </cofactor>
</comment>
<dbReference type="KEGG" id="lue:DCD74_05010"/>
<dbReference type="PANTHER" id="PTHR31817">
    <property type="match status" value="1"/>
</dbReference>
<proteinExistence type="predicted"/>
<name>A0A344J530_9GAMM</name>
<evidence type="ECO:0000313" key="5">
    <source>
        <dbReference type="EMBL" id="AXA84140.1"/>
    </source>
</evidence>
<keyword evidence="3" id="KW-0378">Hydrolase</keyword>
<evidence type="ECO:0000256" key="2">
    <source>
        <dbReference type="ARBA" id="ARBA00022670"/>
    </source>
</evidence>